<organism evidence="2">
    <name type="scientific">Chromera velia CCMP2878</name>
    <dbReference type="NCBI Taxonomy" id="1169474"/>
    <lineage>
        <taxon>Eukaryota</taxon>
        <taxon>Sar</taxon>
        <taxon>Alveolata</taxon>
        <taxon>Colpodellida</taxon>
        <taxon>Chromeraceae</taxon>
        <taxon>Chromera</taxon>
    </lineage>
</organism>
<dbReference type="AlphaFoldDB" id="A0A0G4GQ62"/>
<evidence type="ECO:0000256" key="1">
    <source>
        <dbReference type="SAM" id="MobiDB-lite"/>
    </source>
</evidence>
<sequence>MQEEPPQKLQAENVLASSYVLLNSSDATAPAEEVHSRASENDEKEKPRQPSPVVSSAGEESAHSASSPKAEAPADTNEGPDEAAQQKGCNWWKKVLENHPRVAKGVNFFKNPINTIRRSCGGRKEAANTEAGRRLGNDTV</sequence>
<gene>
    <name evidence="2" type="ORF">Cvel_703</name>
</gene>
<dbReference type="VEuPathDB" id="CryptoDB:Cvel_703"/>
<reference evidence="2" key="1">
    <citation type="submission" date="2014-11" db="EMBL/GenBank/DDBJ databases">
        <authorList>
            <person name="Otto D Thomas"/>
            <person name="Naeem Raeece"/>
        </authorList>
    </citation>
    <scope>NUCLEOTIDE SEQUENCE</scope>
</reference>
<feature type="compositionally biased region" description="Basic and acidic residues" evidence="1">
    <location>
        <begin position="32"/>
        <end position="48"/>
    </location>
</feature>
<evidence type="ECO:0000313" key="2">
    <source>
        <dbReference type="EMBL" id="CEM32510.1"/>
    </source>
</evidence>
<protein>
    <submittedName>
        <fullName evidence="2">Uncharacterized protein</fullName>
    </submittedName>
</protein>
<feature type="region of interest" description="Disordered" evidence="1">
    <location>
        <begin position="120"/>
        <end position="140"/>
    </location>
</feature>
<dbReference type="EMBL" id="CDMZ01001436">
    <property type="protein sequence ID" value="CEM32510.1"/>
    <property type="molecule type" value="Genomic_DNA"/>
</dbReference>
<proteinExistence type="predicted"/>
<feature type="region of interest" description="Disordered" evidence="1">
    <location>
        <begin position="26"/>
        <end position="89"/>
    </location>
</feature>
<feature type="compositionally biased region" description="Low complexity" evidence="1">
    <location>
        <begin position="55"/>
        <end position="67"/>
    </location>
</feature>
<accession>A0A0G4GQ62</accession>
<feature type="compositionally biased region" description="Basic and acidic residues" evidence="1">
    <location>
        <begin position="122"/>
        <end position="140"/>
    </location>
</feature>
<name>A0A0G4GQ62_9ALVE</name>